<keyword evidence="1" id="KW-0479">Metal-binding</keyword>
<comment type="caution">
    <text evidence="5">The sequence shown here is derived from an EMBL/GenBank/DDBJ whole genome shotgun (WGS) entry which is preliminary data.</text>
</comment>
<keyword evidence="6" id="KW-1185">Reference proteome</keyword>
<reference evidence="6" key="1">
    <citation type="submission" date="2019-07" db="EMBL/GenBank/DDBJ databases">
        <title>Shewanella sp. YLB-08 draft genomic sequence.</title>
        <authorList>
            <person name="Yu L."/>
        </authorList>
    </citation>
    <scope>NUCLEOTIDE SEQUENCE [LARGE SCALE GENOMIC DNA]</scope>
    <source>
        <strain evidence="6">JCM 20706</strain>
    </source>
</reference>
<evidence type="ECO:0000259" key="4">
    <source>
        <dbReference type="Pfam" id="PF00127"/>
    </source>
</evidence>
<protein>
    <recommendedName>
        <fullName evidence="4">Blue (type 1) copper domain-containing protein</fullName>
    </recommendedName>
</protein>
<dbReference type="SUPFAM" id="SSF49503">
    <property type="entry name" value="Cupredoxins"/>
    <property type="match status" value="1"/>
</dbReference>
<name>A0A553JNJ7_SHEHA</name>
<dbReference type="PANTHER" id="PTHR40274">
    <property type="entry name" value="VIRGINIAMYCIN B LYASE"/>
    <property type="match status" value="1"/>
</dbReference>
<evidence type="ECO:0000256" key="3">
    <source>
        <dbReference type="SAM" id="SignalP"/>
    </source>
</evidence>
<dbReference type="GO" id="GO:0005507">
    <property type="term" value="F:copper ion binding"/>
    <property type="evidence" value="ECO:0007669"/>
    <property type="project" value="InterPro"/>
</dbReference>
<evidence type="ECO:0000313" key="5">
    <source>
        <dbReference type="EMBL" id="TRY14013.1"/>
    </source>
</evidence>
<evidence type="ECO:0000256" key="2">
    <source>
        <dbReference type="ARBA" id="ARBA00023008"/>
    </source>
</evidence>
<sequence length="474" mass="53315">MNLSIKKRLLSASLVLTCSMLALNVYAAKTHVINMTDAPPYFDNTSLDIKIGDTVTWRNAGPDMYHIVMDREITLFSEDVNVGNEWSYEFTKAGVYDYICHRHFFMRGKITVRNEDGGVASEPDYAYQPAFTEYVVPTMNSVPRMIIASKVDDNIWFTEGGGDFYGFEDIPSQNKLGRLSPDGQFVEYATPTSKDGDEKIGVDSLVMDDDGNIYFTERFTNRIGVLDPQGNMVEHQIPTKGGYALGVDIDKKGNIWFAERYGNKIGYIDKEGKIKEIELPDEDSEPRTIFVDSQQRIWYTARVANEIGYYDTKTEEFVRLHIPTKLARPAGIAETSDGTVYFVEMVGNKVAKVVGDKIVEYSIPTPFTAPFKVYPDADDNLWFTQVYGNSIGKMETKTGKITEYKIPTVDSRPGGITVDRNGIVWFTEQMGNKIGRFDPKLADELIAKEALSKLSNNDNSTLLTKNLNGDTKKK</sequence>
<evidence type="ECO:0000256" key="1">
    <source>
        <dbReference type="ARBA" id="ARBA00022723"/>
    </source>
</evidence>
<evidence type="ECO:0000313" key="6">
    <source>
        <dbReference type="Proteomes" id="UP000318126"/>
    </source>
</evidence>
<dbReference type="AlphaFoldDB" id="A0A553JNJ7"/>
<dbReference type="InterPro" id="IPR000923">
    <property type="entry name" value="BlueCu_1"/>
</dbReference>
<feature type="signal peptide" evidence="3">
    <location>
        <begin position="1"/>
        <end position="27"/>
    </location>
</feature>
<dbReference type="PANTHER" id="PTHR40274:SF3">
    <property type="entry name" value="VIRGINIAMYCIN B LYASE"/>
    <property type="match status" value="1"/>
</dbReference>
<dbReference type="InterPro" id="IPR008972">
    <property type="entry name" value="Cupredoxin"/>
</dbReference>
<dbReference type="Pfam" id="PF00127">
    <property type="entry name" value="Copper-bind"/>
    <property type="match status" value="1"/>
</dbReference>
<dbReference type="EMBL" id="VKGK01000014">
    <property type="protein sequence ID" value="TRY14013.1"/>
    <property type="molecule type" value="Genomic_DNA"/>
</dbReference>
<keyword evidence="3" id="KW-0732">Signal</keyword>
<keyword evidence="2" id="KW-0186">Copper</keyword>
<dbReference type="Proteomes" id="UP000318126">
    <property type="component" value="Unassembled WGS sequence"/>
</dbReference>
<dbReference type="GO" id="GO:0009055">
    <property type="term" value="F:electron transfer activity"/>
    <property type="evidence" value="ECO:0007669"/>
    <property type="project" value="InterPro"/>
</dbReference>
<dbReference type="InterPro" id="IPR051344">
    <property type="entry name" value="Vgb"/>
</dbReference>
<feature type="chain" id="PRO_5021710426" description="Blue (type 1) copper domain-containing protein" evidence="3">
    <location>
        <begin position="28"/>
        <end position="474"/>
    </location>
</feature>
<gene>
    <name evidence="5" type="ORF">FN961_12885</name>
</gene>
<dbReference type="Gene3D" id="2.60.40.420">
    <property type="entry name" value="Cupredoxins - blue copper proteins"/>
    <property type="match status" value="1"/>
</dbReference>
<dbReference type="Gene3D" id="2.130.10.10">
    <property type="entry name" value="YVTN repeat-like/Quinoprotein amine dehydrogenase"/>
    <property type="match status" value="2"/>
</dbReference>
<feature type="domain" description="Blue (type 1) copper" evidence="4">
    <location>
        <begin position="42"/>
        <end position="112"/>
    </location>
</feature>
<dbReference type="SUPFAM" id="SSF101898">
    <property type="entry name" value="NHL repeat"/>
    <property type="match status" value="1"/>
</dbReference>
<dbReference type="Pfam" id="PF24684">
    <property type="entry name" value="Vgb_lyase"/>
    <property type="match status" value="2"/>
</dbReference>
<dbReference type="InterPro" id="IPR015943">
    <property type="entry name" value="WD40/YVTN_repeat-like_dom_sf"/>
</dbReference>
<organism evidence="5 6">
    <name type="scientific">Shewanella hanedai</name>
    <name type="common">Alteromonas hanedai</name>
    <dbReference type="NCBI Taxonomy" id="25"/>
    <lineage>
        <taxon>Bacteria</taxon>
        <taxon>Pseudomonadati</taxon>
        <taxon>Pseudomonadota</taxon>
        <taxon>Gammaproteobacteria</taxon>
        <taxon>Alteromonadales</taxon>
        <taxon>Shewanellaceae</taxon>
        <taxon>Shewanella</taxon>
    </lineage>
</organism>
<accession>A0A553JNJ7</accession>
<dbReference type="RefSeq" id="WP_144040584.1">
    <property type="nucleotide sequence ID" value="NZ_BMPL01000014.1"/>
</dbReference>
<dbReference type="OrthoDB" id="9812926at2"/>
<proteinExistence type="predicted"/>